<dbReference type="EMBL" id="BARV01009883">
    <property type="protein sequence ID" value="GAI05126.1"/>
    <property type="molecule type" value="Genomic_DNA"/>
</dbReference>
<gene>
    <name evidence="1" type="ORF">S06H3_19325</name>
</gene>
<comment type="caution">
    <text evidence="1">The sequence shown here is derived from an EMBL/GenBank/DDBJ whole genome shotgun (WGS) entry which is preliminary data.</text>
</comment>
<dbReference type="AlphaFoldDB" id="X1LH21"/>
<proteinExistence type="predicted"/>
<name>X1LH21_9ZZZZ</name>
<feature type="non-terminal residue" evidence="1">
    <location>
        <position position="1"/>
    </location>
</feature>
<reference evidence="1" key="1">
    <citation type="journal article" date="2014" name="Front. Microbiol.">
        <title>High frequency of phylogenetically diverse reductive dehalogenase-homologous genes in deep subseafloor sedimentary metagenomes.</title>
        <authorList>
            <person name="Kawai M."/>
            <person name="Futagami T."/>
            <person name="Toyoda A."/>
            <person name="Takaki Y."/>
            <person name="Nishi S."/>
            <person name="Hori S."/>
            <person name="Arai W."/>
            <person name="Tsubouchi T."/>
            <person name="Morono Y."/>
            <person name="Uchiyama I."/>
            <person name="Ito T."/>
            <person name="Fujiyama A."/>
            <person name="Inagaki F."/>
            <person name="Takami H."/>
        </authorList>
    </citation>
    <scope>NUCLEOTIDE SEQUENCE</scope>
    <source>
        <strain evidence="1">Expedition CK06-06</strain>
    </source>
</reference>
<accession>X1LH21</accession>
<sequence>SGKHMIRQILHDYDIDADEKLVANITAQIKELGEKNGYISNEEIMHIIGKKTEEHNNG</sequence>
<organism evidence="1">
    <name type="scientific">marine sediment metagenome</name>
    <dbReference type="NCBI Taxonomy" id="412755"/>
    <lineage>
        <taxon>unclassified sequences</taxon>
        <taxon>metagenomes</taxon>
        <taxon>ecological metagenomes</taxon>
    </lineage>
</organism>
<protein>
    <submittedName>
        <fullName evidence="1">Uncharacterized protein</fullName>
    </submittedName>
</protein>
<evidence type="ECO:0000313" key="1">
    <source>
        <dbReference type="EMBL" id="GAI05126.1"/>
    </source>
</evidence>